<dbReference type="CDD" id="cd00038">
    <property type="entry name" value="CAP_ED"/>
    <property type="match status" value="1"/>
</dbReference>
<dbReference type="InterPro" id="IPR000595">
    <property type="entry name" value="cNMP-bd_dom"/>
</dbReference>
<evidence type="ECO:0000259" key="4">
    <source>
        <dbReference type="PROSITE" id="PS50042"/>
    </source>
</evidence>
<gene>
    <name evidence="6" type="ORF">E4O86_08645</name>
</gene>
<dbReference type="SUPFAM" id="SSF46785">
    <property type="entry name" value="Winged helix' DNA-binding domain"/>
    <property type="match status" value="1"/>
</dbReference>
<accession>A0A964WT95</accession>
<organism evidence="6 7">
    <name type="scientific">Propylenella binzhouense</name>
    <dbReference type="NCBI Taxonomy" id="2555902"/>
    <lineage>
        <taxon>Bacteria</taxon>
        <taxon>Pseudomonadati</taxon>
        <taxon>Pseudomonadota</taxon>
        <taxon>Alphaproteobacteria</taxon>
        <taxon>Hyphomicrobiales</taxon>
        <taxon>Propylenellaceae</taxon>
        <taxon>Propylenella</taxon>
    </lineage>
</organism>
<dbReference type="RefSeq" id="WP_161140127.1">
    <property type="nucleotide sequence ID" value="NZ_SPKJ01000021.1"/>
</dbReference>
<evidence type="ECO:0000256" key="1">
    <source>
        <dbReference type="ARBA" id="ARBA00023015"/>
    </source>
</evidence>
<evidence type="ECO:0000259" key="5">
    <source>
        <dbReference type="PROSITE" id="PS51063"/>
    </source>
</evidence>
<dbReference type="InterPro" id="IPR036390">
    <property type="entry name" value="WH_DNA-bd_sf"/>
</dbReference>
<proteinExistence type="predicted"/>
<dbReference type="Pfam" id="PF13545">
    <property type="entry name" value="HTH_Crp_2"/>
    <property type="match status" value="1"/>
</dbReference>
<protein>
    <submittedName>
        <fullName evidence="6">Crp/Fnr family transcriptional regulator</fullName>
    </submittedName>
</protein>
<dbReference type="Gene3D" id="2.60.120.10">
    <property type="entry name" value="Jelly Rolls"/>
    <property type="match status" value="1"/>
</dbReference>
<dbReference type="Gene3D" id="1.10.10.10">
    <property type="entry name" value="Winged helix-like DNA-binding domain superfamily/Winged helix DNA-binding domain"/>
    <property type="match status" value="1"/>
</dbReference>
<dbReference type="SMART" id="SM00419">
    <property type="entry name" value="HTH_CRP"/>
    <property type="match status" value="1"/>
</dbReference>
<dbReference type="OrthoDB" id="7584044at2"/>
<dbReference type="InterPro" id="IPR018490">
    <property type="entry name" value="cNMP-bd_dom_sf"/>
</dbReference>
<dbReference type="EMBL" id="SPKJ01000021">
    <property type="protein sequence ID" value="MYZ47779.1"/>
    <property type="molecule type" value="Genomic_DNA"/>
</dbReference>
<dbReference type="SUPFAM" id="SSF51206">
    <property type="entry name" value="cAMP-binding domain-like"/>
    <property type="match status" value="1"/>
</dbReference>
<dbReference type="InterPro" id="IPR014710">
    <property type="entry name" value="RmlC-like_jellyroll"/>
</dbReference>
<dbReference type="InterPro" id="IPR050397">
    <property type="entry name" value="Env_Response_Regulators"/>
</dbReference>
<sequence>MAERTVIGGVGRVLRPDPHRCGRCALAGLKFLRCLSEGEAAFVRDLKRGEMTFDPGSLILHEGEEADSLYTVVSGWAIRYKTLADARRQILKFVLPGDFLGLQSSIFAAAEHSVEALTEVRTCVFLRKRFWEMQERHPQLGYEMVWVAASDEQHLDAALLSVGQRSALERAAYLLLDLYIRAEERELVVNETVLFPFNQQHLADALGLSLVHTNKVIGRLRTMKLIKWEGRAFQLLDRAGMEAVAKWEARANAVPRAFL</sequence>
<dbReference type="GO" id="GO:0005829">
    <property type="term" value="C:cytosol"/>
    <property type="evidence" value="ECO:0007669"/>
    <property type="project" value="TreeGrafter"/>
</dbReference>
<dbReference type="AlphaFoldDB" id="A0A964WT95"/>
<keyword evidence="3" id="KW-0804">Transcription</keyword>
<dbReference type="InterPro" id="IPR012318">
    <property type="entry name" value="HTH_CRP"/>
</dbReference>
<feature type="domain" description="HTH crp-type" evidence="5">
    <location>
        <begin position="165"/>
        <end position="239"/>
    </location>
</feature>
<evidence type="ECO:0000256" key="2">
    <source>
        <dbReference type="ARBA" id="ARBA00023125"/>
    </source>
</evidence>
<feature type="domain" description="Cyclic nucleotide-binding" evidence="4">
    <location>
        <begin position="31"/>
        <end position="101"/>
    </location>
</feature>
<keyword evidence="7" id="KW-1185">Reference proteome</keyword>
<keyword evidence="1" id="KW-0805">Transcription regulation</keyword>
<reference evidence="6" key="1">
    <citation type="submission" date="2019-03" db="EMBL/GenBank/DDBJ databases">
        <title>Afifella sp. nov., isolated from activated sludge.</title>
        <authorList>
            <person name="Li Q."/>
            <person name="Liu Y."/>
        </authorList>
    </citation>
    <scope>NUCLEOTIDE SEQUENCE</scope>
    <source>
        <strain evidence="6">L72</strain>
    </source>
</reference>
<comment type="caution">
    <text evidence="6">The sequence shown here is derived from an EMBL/GenBank/DDBJ whole genome shotgun (WGS) entry which is preliminary data.</text>
</comment>
<dbReference type="GO" id="GO:0003677">
    <property type="term" value="F:DNA binding"/>
    <property type="evidence" value="ECO:0007669"/>
    <property type="project" value="UniProtKB-KW"/>
</dbReference>
<dbReference type="PANTHER" id="PTHR24567:SF68">
    <property type="entry name" value="DNA-BINDING TRANSCRIPTIONAL DUAL REGULATOR CRP"/>
    <property type="match status" value="1"/>
</dbReference>
<dbReference type="SMART" id="SM00100">
    <property type="entry name" value="cNMP"/>
    <property type="match status" value="1"/>
</dbReference>
<dbReference type="GO" id="GO:0003700">
    <property type="term" value="F:DNA-binding transcription factor activity"/>
    <property type="evidence" value="ECO:0007669"/>
    <property type="project" value="TreeGrafter"/>
</dbReference>
<dbReference type="InterPro" id="IPR036388">
    <property type="entry name" value="WH-like_DNA-bd_sf"/>
</dbReference>
<dbReference type="PROSITE" id="PS50042">
    <property type="entry name" value="CNMP_BINDING_3"/>
    <property type="match status" value="1"/>
</dbReference>
<dbReference type="Pfam" id="PF00027">
    <property type="entry name" value="cNMP_binding"/>
    <property type="match status" value="1"/>
</dbReference>
<evidence type="ECO:0000256" key="3">
    <source>
        <dbReference type="ARBA" id="ARBA00023163"/>
    </source>
</evidence>
<evidence type="ECO:0000313" key="7">
    <source>
        <dbReference type="Proteomes" id="UP000773614"/>
    </source>
</evidence>
<dbReference type="PANTHER" id="PTHR24567">
    <property type="entry name" value="CRP FAMILY TRANSCRIPTIONAL REGULATORY PROTEIN"/>
    <property type="match status" value="1"/>
</dbReference>
<keyword evidence="2" id="KW-0238">DNA-binding</keyword>
<dbReference type="Proteomes" id="UP000773614">
    <property type="component" value="Unassembled WGS sequence"/>
</dbReference>
<dbReference type="PROSITE" id="PS51063">
    <property type="entry name" value="HTH_CRP_2"/>
    <property type="match status" value="1"/>
</dbReference>
<evidence type="ECO:0000313" key="6">
    <source>
        <dbReference type="EMBL" id="MYZ47779.1"/>
    </source>
</evidence>
<name>A0A964WT95_9HYPH</name>